<reference evidence="2" key="1">
    <citation type="journal article" date="2019" name="Int. J. Syst. Evol. Microbiol.">
        <title>The Global Catalogue of Microorganisms (GCM) 10K type strain sequencing project: providing services to taxonomists for standard genome sequencing and annotation.</title>
        <authorList>
            <consortium name="The Broad Institute Genomics Platform"/>
            <consortium name="The Broad Institute Genome Sequencing Center for Infectious Disease"/>
            <person name="Wu L."/>
            <person name="Ma J."/>
        </authorList>
    </citation>
    <scope>NUCLEOTIDE SEQUENCE [LARGE SCALE GENOMIC DNA]</scope>
    <source>
        <strain evidence="2">KCTC 42423</strain>
    </source>
</reference>
<proteinExistence type="predicted"/>
<keyword evidence="2" id="KW-1185">Reference proteome</keyword>
<sequence>MIRNAMLKKTGWFFNGLLIVLFLTSSAVREDMTRYKCMLQMKNYTGEKAYVIISLMSPEGTYEKTLYVNGDDTEWYSDIPAWWDFQGKKRADLDAITGATIGNGERKIQLIEIPSDKIDAGYKIRFETAVEDQEYYEKDIEVALTSAITKEKHTGKGYIRYVRLLTE</sequence>
<protein>
    <submittedName>
        <fullName evidence="1">DUF2271 domain-containing protein</fullName>
    </submittedName>
</protein>
<evidence type="ECO:0000313" key="2">
    <source>
        <dbReference type="Proteomes" id="UP001597459"/>
    </source>
</evidence>
<dbReference type="RefSeq" id="WP_254884078.1">
    <property type="nucleotide sequence ID" value="NZ_JBHSJV010000001.1"/>
</dbReference>
<accession>A0ABW5N5R4</accession>
<dbReference type="Pfam" id="PF10029">
    <property type="entry name" value="DUF2271"/>
    <property type="match status" value="1"/>
</dbReference>
<name>A0ABW5N5R4_9FLAO</name>
<organism evidence="1 2">
    <name type="scientific">Aquimarina hainanensis</name>
    <dbReference type="NCBI Taxonomy" id="1578017"/>
    <lineage>
        <taxon>Bacteria</taxon>
        <taxon>Pseudomonadati</taxon>
        <taxon>Bacteroidota</taxon>
        <taxon>Flavobacteriia</taxon>
        <taxon>Flavobacteriales</taxon>
        <taxon>Flavobacteriaceae</taxon>
        <taxon>Aquimarina</taxon>
    </lineage>
</organism>
<dbReference type="EMBL" id="JBHULX010000013">
    <property type="protein sequence ID" value="MFD2590975.1"/>
    <property type="molecule type" value="Genomic_DNA"/>
</dbReference>
<dbReference type="InterPro" id="IPR014469">
    <property type="entry name" value="DUF2271"/>
</dbReference>
<comment type="caution">
    <text evidence="1">The sequence shown here is derived from an EMBL/GenBank/DDBJ whole genome shotgun (WGS) entry which is preliminary data.</text>
</comment>
<evidence type="ECO:0000313" key="1">
    <source>
        <dbReference type="EMBL" id="MFD2590975.1"/>
    </source>
</evidence>
<gene>
    <name evidence="1" type="ORF">ACFSTE_09045</name>
</gene>
<dbReference type="Proteomes" id="UP001597459">
    <property type="component" value="Unassembled WGS sequence"/>
</dbReference>